<proteinExistence type="predicted"/>
<name>A0ABQ9VXI8_SAGOE</name>
<gene>
    <name evidence="2" type="ORF">P7K49_008370</name>
</gene>
<sequence length="287" mass="31589">MRLLSSGGSEGFTGPSLNDLAETAPLEDLVGESTSDLCKLTNHQLFTEAYSSVISLDLGISSSLKRVAKGKDGCVAETEERGKAGVLKYMLCSKSGDAGKAENKEDRARERASRRQVMALQYVSSIDLQKEKTWKKYGGFTFSSSRNYFPEATLSGKLEFRRREELIANETGQLSAQGKMPWIEYNHEKVSGTEFIIDFLEEKLGVNLNKNLGPHERAISRAVTKMVEEHFYCPSWYSMEGGVGRDGIPVIKWLKRAGGRHQVFVMVSAGEGAEKDVPTSLQAASSA</sequence>
<evidence type="ECO:0000313" key="3">
    <source>
        <dbReference type="Proteomes" id="UP001266305"/>
    </source>
</evidence>
<dbReference type="Proteomes" id="UP001266305">
    <property type="component" value="Unassembled WGS sequence"/>
</dbReference>
<accession>A0ABQ9VXI8</accession>
<evidence type="ECO:0000259" key="1">
    <source>
        <dbReference type="Pfam" id="PF17172"/>
    </source>
</evidence>
<dbReference type="PANTHER" id="PTHR12289">
    <property type="entry name" value="METAXIN RELATED"/>
    <property type="match status" value="1"/>
</dbReference>
<dbReference type="InterPro" id="IPR012336">
    <property type="entry name" value="Thioredoxin-like_fold"/>
</dbReference>
<dbReference type="Pfam" id="PF17172">
    <property type="entry name" value="GST_N_4"/>
    <property type="match status" value="1"/>
</dbReference>
<dbReference type="InterPro" id="IPR050931">
    <property type="entry name" value="Mito_Protein_Transport_Metaxin"/>
</dbReference>
<keyword evidence="3" id="KW-1185">Reference proteome</keyword>
<evidence type="ECO:0000313" key="2">
    <source>
        <dbReference type="EMBL" id="KAK2114104.1"/>
    </source>
</evidence>
<protein>
    <recommendedName>
        <fullName evidence="1">Thioredoxin-like fold domain-containing protein</fullName>
    </recommendedName>
</protein>
<feature type="domain" description="Thioredoxin-like fold" evidence="1">
    <location>
        <begin position="173"/>
        <end position="232"/>
    </location>
</feature>
<dbReference type="PANTHER" id="PTHR12289:SF76">
    <property type="entry name" value="FAILED AXON CONNECTIONS HOMOLOG"/>
    <property type="match status" value="1"/>
</dbReference>
<comment type="caution">
    <text evidence="2">The sequence shown here is derived from an EMBL/GenBank/DDBJ whole genome shotgun (WGS) entry which is preliminary data.</text>
</comment>
<reference evidence="2 3" key="1">
    <citation type="submission" date="2023-05" db="EMBL/GenBank/DDBJ databases">
        <title>B98-5 Cell Line De Novo Hybrid Assembly: An Optical Mapping Approach.</title>
        <authorList>
            <person name="Kananen K."/>
            <person name="Auerbach J.A."/>
            <person name="Kautto E."/>
            <person name="Blachly J.S."/>
        </authorList>
    </citation>
    <scope>NUCLEOTIDE SEQUENCE [LARGE SCALE GENOMIC DNA]</scope>
    <source>
        <strain evidence="2">B95-8</strain>
        <tissue evidence="2">Cell line</tissue>
    </source>
</reference>
<dbReference type="EMBL" id="JASSZA010000004">
    <property type="protein sequence ID" value="KAK2114104.1"/>
    <property type="molecule type" value="Genomic_DNA"/>
</dbReference>
<organism evidence="2 3">
    <name type="scientific">Saguinus oedipus</name>
    <name type="common">Cotton-top tamarin</name>
    <name type="synonym">Oedipomidas oedipus</name>
    <dbReference type="NCBI Taxonomy" id="9490"/>
    <lineage>
        <taxon>Eukaryota</taxon>
        <taxon>Metazoa</taxon>
        <taxon>Chordata</taxon>
        <taxon>Craniata</taxon>
        <taxon>Vertebrata</taxon>
        <taxon>Euteleostomi</taxon>
        <taxon>Mammalia</taxon>
        <taxon>Eutheria</taxon>
        <taxon>Euarchontoglires</taxon>
        <taxon>Primates</taxon>
        <taxon>Haplorrhini</taxon>
        <taxon>Platyrrhini</taxon>
        <taxon>Cebidae</taxon>
        <taxon>Callitrichinae</taxon>
        <taxon>Saguinus</taxon>
    </lineage>
</organism>